<evidence type="ECO:0000259" key="1">
    <source>
        <dbReference type="Pfam" id="PF06985"/>
    </source>
</evidence>
<dbReference type="InterPro" id="IPR052895">
    <property type="entry name" value="HetReg/Transcr_Mod"/>
</dbReference>
<evidence type="ECO:0000313" key="2">
    <source>
        <dbReference type="EMBL" id="KAF2742606.1"/>
    </source>
</evidence>
<dbReference type="PANTHER" id="PTHR24148">
    <property type="entry name" value="ANKYRIN REPEAT DOMAIN-CONTAINING PROTEIN 39 HOMOLOG-RELATED"/>
    <property type="match status" value="1"/>
</dbReference>
<accession>A0A6A6UYL4</accession>
<name>A0A6A6UYL4_9PLEO</name>
<reference evidence="2" key="1">
    <citation type="journal article" date="2020" name="Stud. Mycol.">
        <title>101 Dothideomycetes genomes: a test case for predicting lifestyles and emergence of pathogens.</title>
        <authorList>
            <person name="Haridas S."/>
            <person name="Albert R."/>
            <person name="Binder M."/>
            <person name="Bloem J."/>
            <person name="Labutti K."/>
            <person name="Salamov A."/>
            <person name="Andreopoulos B."/>
            <person name="Baker S."/>
            <person name="Barry K."/>
            <person name="Bills G."/>
            <person name="Bluhm B."/>
            <person name="Cannon C."/>
            <person name="Castanera R."/>
            <person name="Culley D."/>
            <person name="Daum C."/>
            <person name="Ezra D."/>
            <person name="Gonzalez J."/>
            <person name="Henrissat B."/>
            <person name="Kuo A."/>
            <person name="Liang C."/>
            <person name="Lipzen A."/>
            <person name="Lutzoni F."/>
            <person name="Magnuson J."/>
            <person name="Mondo S."/>
            <person name="Nolan M."/>
            <person name="Ohm R."/>
            <person name="Pangilinan J."/>
            <person name="Park H.-J."/>
            <person name="Ramirez L."/>
            <person name="Alfaro M."/>
            <person name="Sun H."/>
            <person name="Tritt A."/>
            <person name="Yoshinaga Y."/>
            <person name="Zwiers L.-H."/>
            <person name="Turgeon B."/>
            <person name="Goodwin S."/>
            <person name="Spatafora J."/>
            <person name="Crous P."/>
            <person name="Grigoriev I."/>
        </authorList>
    </citation>
    <scope>NUCLEOTIDE SEQUENCE</scope>
    <source>
        <strain evidence="2">CBS 119925</strain>
    </source>
</reference>
<dbReference type="OrthoDB" id="3553147at2759"/>
<protein>
    <submittedName>
        <fullName evidence="2">HET-domain-containing protein</fullName>
    </submittedName>
</protein>
<dbReference type="EMBL" id="MU006606">
    <property type="protein sequence ID" value="KAF2742606.1"/>
    <property type="molecule type" value="Genomic_DNA"/>
</dbReference>
<feature type="non-terminal residue" evidence="2">
    <location>
        <position position="128"/>
    </location>
</feature>
<dbReference type="Pfam" id="PF06985">
    <property type="entry name" value="HET"/>
    <property type="match status" value="1"/>
</dbReference>
<proteinExistence type="predicted"/>
<dbReference type="InterPro" id="IPR010730">
    <property type="entry name" value="HET"/>
</dbReference>
<keyword evidence="3" id="KW-1185">Reference proteome</keyword>
<evidence type="ECO:0000313" key="3">
    <source>
        <dbReference type="Proteomes" id="UP000799440"/>
    </source>
</evidence>
<dbReference type="PANTHER" id="PTHR24148:SF73">
    <property type="entry name" value="HET DOMAIN PROTEIN (AFU_ORTHOLOGUE AFUA_8G01020)"/>
    <property type="match status" value="1"/>
</dbReference>
<sequence length="128" mass="14524">MTYRYGPLHSPYDFRLLHVSPGVGDQPVHCRLAHDTLGGQTKYHALSYTWGSLEETSTVTVNGCLYNVTANLLSALSNLRHPKKESAFWVDRICIDQSNDDERSQQVAQMRDVYEKAENVDIWLGSHT</sequence>
<gene>
    <name evidence="2" type="ORF">M011DRAFT_412264</name>
</gene>
<dbReference type="AlphaFoldDB" id="A0A6A6UYL4"/>
<dbReference type="Proteomes" id="UP000799440">
    <property type="component" value="Unassembled WGS sequence"/>
</dbReference>
<organism evidence="2 3">
    <name type="scientific">Sporormia fimetaria CBS 119925</name>
    <dbReference type="NCBI Taxonomy" id="1340428"/>
    <lineage>
        <taxon>Eukaryota</taxon>
        <taxon>Fungi</taxon>
        <taxon>Dikarya</taxon>
        <taxon>Ascomycota</taxon>
        <taxon>Pezizomycotina</taxon>
        <taxon>Dothideomycetes</taxon>
        <taxon>Pleosporomycetidae</taxon>
        <taxon>Pleosporales</taxon>
        <taxon>Sporormiaceae</taxon>
        <taxon>Sporormia</taxon>
    </lineage>
</organism>
<feature type="domain" description="Heterokaryon incompatibility" evidence="1">
    <location>
        <begin position="43"/>
        <end position="127"/>
    </location>
</feature>